<dbReference type="PANTHER" id="PTHR37069">
    <property type="entry name" value="DDE_TNP_1_7 DOMAIN-CONTAINING PROTEIN"/>
    <property type="match status" value="1"/>
</dbReference>
<accession>W2QPP6</accession>
<feature type="region of interest" description="Disordered" evidence="1">
    <location>
        <begin position="70"/>
        <end position="93"/>
    </location>
</feature>
<dbReference type="GeneID" id="20177698"/>
<dbReference type="VEuPathDB" id="FungiDB:PPTG_07859"/>
<feature type="region of interest" description="Disordered" evidence="1">
    <location>
        <begin position="177"/>
        <end position="250"/>
    </location>
</feature>
<proteinExistence type="predicted"/>
<sequence>MAAAFRAVWSQLLKEGWKSSRPRGLETDYTYLRPGKTKADVRGVDYFVGDEELLKYLDRLALEEVRQKKAKTTTHALPSASSSNNAGAARGEGTSCTAADARADNLANVDLHSGAVPRITGGTTPEQVHTPNEDDADIQNNASEVVQPLQQGDPQRNLNAKFAEVASESGIERTGILCPTSLHIEDSSSSSETEVDDGRRDTNLSDDSPDTDINVTRAGDSSEDYMAFDSDGENDDGFDNNDEDLDFKAPDPYDDDIAAPPDMMFGDDLLAAVGGVDGITVEAFGQRNKAHILREISNSGWSDAKTQEPYPYMDGPYETRPPNSMYHDYPGLYDGDYGPTPEALAAASTPMTSFFFFMTPRLWDDIAMTSEAYFHEKLEERVAV</sequence>
<organism evidence="2 3">
    <name type="scientific">Phytophthora nicotianae (strain INRA-310)</name>
    <name type="common">Phytophthora parasitica</name>
    <dbReference type="NCBI Taxonomy" id="761204"/>
    <lineage>
        <taxon>Eukaryota</taxon>
        <taxon>Sar</taxon>
        <taxon>Stramenopiles</taxon>
        <taxon>Oomycota</taxon>
        <taxon>Peronosporomycetes</taxon>
        <taxon>Peronosporales</taxon>
        <taxon>Peronosporaceae</taxon>
        <taxon>Phytophthora</taxon>
    </lineage>
</organism>
<feature type="compositionally biased region" description="Low complexity" evidence="1">
    <location>
        <begin position="79"/>
        <end position="89"/>
    </location>
</feature>
<feature type="compositionally biased region" description="Polar residues" evidence="1">
    <location>
        <begin position="121"/>
        <end position="130"/>
    </location>
</feature>
<feature type="region of interest" description="Disordered" evidence="1">
    <location>
        <begin position="114"/>
        <end position="136"/>
    </location>
</feature>
<dbReference type="EMBL" id="KI669573">
    <property type="protein sequence ID" value="ETN14225.1"/>
    <property type="molecule type" value="Genomic_DNA"/>
</dbReference>
<evidence type="ECO:0000313" key="3">
    <source>
        <dbReference type="Proteomes" id="UP000018817"/>
    </source>
</evidence>
<dbReference type="PANTHER" id="PTHR37069:SF2">
    <property type="entry name" value="PIGGYBAC TRANSPOSABLE ELEMENT-DERIVED PROTEIN DOMAIN-CONTAINING PROTEIN"/>
    <property type="match status" value="1"/>
</dbReference>
<name>W2QPP6_PHYN3</name>
<evidence type="ECO:0000256" key="1">
    <source>
        <dbReference type="SAM" id="MobiDB-lite"/>
    </source>
</evidence>
<evidence type="ECO:0000313" key="2">
    <source>
        <dbReference type="EMBL" id="ETN14225.1"/>
    </source>
</evidence>
<dbReference type="Proteomes" id="UP000018817">
    <property type="component" value="Unassembled WGS sequence"/>
</dbReference>
<feature type="compositionally biased region" description="Acidic residues" evidence="1">
    <location>
        <begin position="230"/>
        <end position="245"/>
    </location>
</feature>
<dbReference type="AlphaFoldDB" id="W2QPP6"/>
<dbReference type="RefSeq" id="XP_008900486.1">
    <property type="nucleotide sequence ID" value="XM_008902238.1"/>
</dbReference>
<protein>
    <submittedName>
        <fullName evidence="2">Uncharacterized protein</fullName>
    </submittedName>
</protein>
<reference evidence="3" key="1">
    <citation type="submission" date="2011-12" db="EMBL/GenBank/DDBJ databases">
        <authorList>
            <consortium name="The Broad Institute Genome Sequencing Platform"/>
            <person name="Russ C."/>
            <person name="Tyler B."/>
            <person name="Panabieres F."/>
            <person name="Shan W."/>
            <person name="Tripathy S."/>
            <person name="Grunwald N."/>
            <person name="Machado M."/>
            <person name="Young S.K."/>
            <person name="Zeng Q."/>
            <person name="Gargeya S."/>
            <person name="Fitzgerald M."/>
            <person name="Haas B."/>
            <person name="Abouelleil A."/>
            <person name="Alvarado L."/>
            <person name="Arachchi H.M."/>
            <person name="Berlin A."/>
            <person name="Chapman S.B."/>
            <person name="Gearin G."/>
            <person name="Goldberg J."/>
            <person name="Griggs A."/>
            <person name="Gujja S."/>
            <person name="Hansen M."/>
            <person name="Heiman D."/>
            <person name="Howarth C."/>
            <person name="Larimer J."/>
            <person name="Lui A."/>
            <person name="MacDonald P.J.P."/>
            <person name="McCowen C."/>
            <person name="Montmayeur A."/>
            <person name="Murphy C."/>
            <person name="Neiman D."/>
            <person name="Pearson M."/>
            <person name="Priest M."/>
            <person name="Roberts A."/>
            <person name="Saif S."/>
            <person name="Shea T."/>
            <person name="Sisk P."/>
            <person name="Stolte C."/>
            <person name="Sykes S."/>
            <person name="Wortman J."/>
            <person name="Nusbaum C."/>
            <person name="Birren B."/>
        </authorList>
    </citation>
    <scope>NUCLEOTIDE SEQUENCE [LARGE SCALE GENOMIC DNA]</scope>
    <source>
        <strain evidence="3">INRA-310</strain>
    </source>
</reference>
<gene>
    <name evidence="2" type="ORF">PPTG_07859</name>
</gene>
<reference evidence="2 3" key="2">
    <citation type="submission" date="2013-11" db="EMBL/GenBank/DDBJ databases">
        <title>The Genome Sequence of Phytophthora parasitica INRA-310.</title>
        <authorList>
            <consortium name="The Broad Institute Genomics Platform"/>
            <person name="Russ C."/>
            <person name="Tyler B."/>
            <person name="Panabieres F."/>
            <person name="Shan W."/>
            <person name="Tripathy S."/>
            <person name="Grunwald N."/>
            <person name="Machado M."/>
            <person name="Johnson C.S."/>
            <person name="Arredondo F."/>
            <person name="Hong C."/>
            <person name="Coffey M."/>
            <person name="Young S.K."/>
            <person name="Zeng Q."/>
            <person name="Gargeya S."/>
            <person name="Fitzgerald M."/>
            <person name="Abouelleil A."/>
            <person name="Alvarado L."/>
            <person name="Chapman S.B."/>
            <person name="Gainer-Dewar J."/>
            <person name="Goldberg J."/>
            <person name="Griggs A."/>
            <person name="Gujja S."/>
            <person name="Hansen M."/>
            <person name="Howarth C."/>
            <person name="Imamovic A."/>
            <person name="Ireland A."/>
            <person name="Larimer J."/>
            <person name="McCowan C."/>
            <person name="Murphy C."/>
            <person name="Pearson M."/>
            <person name="Poon T.W."/>
            <person name="Priest M."/>
            <person name="Roberts A."/>
            <person name="Saif S."/>
            <person name="Shea T."/>
            <person name="Sykes S."/>
            <person name="Wortman J."/>
            <person name="Nusbaum C."/>
            <person name="Birren B."/>
        </authorList>
    </citation>
    <scope>NUCLEOTIDE SEQUENCE [LARGE SCALE GENOMIC DNA]</scope>
    <source>
        <strain evidence="2 3">INRA-310</strain>
    </source>
</reference>